<organism evidence="1 2">
    <name type="scientific">Hyphomicrobium sulfonivorans</name>
    <dbReference type="NCBI Taxonomy" id="121290"/>
    <lineage>
        <taxon>Bacteria</taxon>
        <taxon>Pseudomonadati</taxon>
        <taxon>Pseudomonadota</taxon>
        <taxon>Alphaproteobacteria</taxon>
        <taxon>Hyphomicrobiales</taxon>
        <taxon>Hyphomicrobiaceae</taxon>
        <taxon>Hyphomicrobium</taxon>
    </lineage>
</organism>
<dbReference type="EMBL" id="LMTR01000022">
    <property type="protein sequence ID" value="KWT71387.1"/>
    <property type="molecule type" value="Genomic_DNA"/>
</dbReference>
<keyword evidence="2" id="KW-1185">Reference proteome</keyword>
<protein>
    <submittedName>
        <fullName evidence="1">Uncharacterized protein</fullName>
    </submittedName>
</protein>
<proteinExistence type="predicted"/>
<evidence type="ECO:0000313" key="1">
    <source>
        <dbReference type="EMBL" id="KWT71387.1"/>
    </source>
</evidence>
<name>A0A109BNS1_HYPSL</name>
<gene>
    <name evidence="1" type="ORF">APY04_0473</name>
</gene>
<comment type="caution">
    <text evidence="1">The sequence shown here is derived from an EMBL/GenBank/DDBJ whole genome shotgun (WGS) entry which is preliminary data.</text>
</comment>
<accession>A0A109BNS1</accession>
<evidence type="ECO:0000313" key="2">
    <source>
        <dbReference type="Proteomes" id="UP000059074"/>
    </source>
</evidence>
<reference evidence="1 2" key="1">
    <citation type="submission" date="2015-10" db="EMBL/GenBank/DDBJ databases">
        <title>Transcriptomic analysis of a linuron degrading triple-species bacterial consortium.</title>
        <authorList>
            <person name="Albers P."/>
        </authorList>
    </citation>
    <scope>NUCLEOTIDE SEQUENCE [LARGE SCALE GENOMIC DNA]</scope>
    <source>
        <strain evidence="1 2">WDL6</strain>
    </source>
</reference>
<dbReference type="AlphaFoldDB" id="A0A109BNS1"/>
<dbReference type="Proteomes" id="UP000059074">
    <property type="component" value="Unassembled WGS sequence"/>
</dbReference>
<sequence length="40" mass="4734">MTERNASESTELFEENIFITFELTDDVQDMFFVSPFEPIN</sequence>